<dbReference type="EMBL" id="MNCJ02000321">
    <property type="protein sequence ID" value="KAF5801687.1"/>
    <property type="molecule type" value="Genomic_DNA"/>
</dbReference>
<evidence type="ECO:0000259" key="2">
    <source>
        <dbReference type="SMART" id="SM00256"/>
    </source>
</evidence>
<dbReference type="AlphaFoldDB" id="A0A9K3IRV1"/>
<reference evidence="3" key="2">
    <citation type="submission" date="2020-06" db="EMBL/GenBank/DDBJ databases">
        <title>Helianthus annuus Genome sequencing and assembly Release 2.</title>
        <authorList>
            <person name="Gouzy J."/>
            <person name="Langlade N."/>
            <person name="Munos S."/>
        </authorList>
    </citation>
    <scope>NUCLEOTIDE SEQUENCE</scope>
    <source>
        <tissue evidence="3">Leaves</tissue>
    </source>
</reference>
<feature type="domain" description="F-box" evidence="2">
    <location>
        <begin position="20"/>
        <end position="60"/>
    </location>
</feature>
<dbReference type="SMART" id="SM00256">
    <property type="entry name" value="FBOX"/>
    <property type="match status" value="1"/>
</dbReference>
<keyword evidence="1" id="KW-0472">Membrane</keyword>
<proteinExistence type="predicted"/>
<dbReference type="Gene3D" id="1.20.1280.50">
    <property type="match status" value="1"/>
</dbReference>
<dbReference type="Pfam" id="PF00646">
    <property type="entry name" value="F-box"/>
    <property type="match status" value="1"/>
</dbReference>
<name>A0A9K3IRV1_HELAN</name>
<evidence type="ECO:0000256" key="1">
    <source>
        <dbReference type="SAM" id="Phobius"/>
    </source>
</evidence>
<dbReference type="SUPFAM" id="SSF81383">
    <property type="entry name" value="F-box domain"/>
    <property type="match status" value="1"/>
</dbReference>
<organism evidence="3 4">
    <name type="scientific">Helianthus annuus</name>
    <name type="common">Common sunflower</name>
    <dbReference type="NCBI Taxonomy" id="4232"/>
    <lineage>
        <taxon>Eukaryota</taxon>
        <taxon>Viridiplantae</taxon>
        <taxon>Streptophyta</taxon>
        <taxon>Embryophyta</taxon>
        <taxon>Tracheophyta</taxon>
        <taxon>Spermatophyta</taxon>
        <taxon>Magnoliopsida</taxon>
        <taxon>eudicotyledons</taxon>
        <taxon>Gunneridae</taxon>
        <taxon>Pentapetalae</taxon>
        <taxon>asterids</taxon>
        <taxon>campanulids</taxon>
        <taxon>Asterales</taxon>
        <taxon>Asteraceae</taxon>
        <taxon>Asteroideae</taxon>
        <taxon>Heliantheae alliance</taxon>
        <taxon>Heliantheae</taxon>
        <taxon>Helianthus</taxon>
    </lineage>
</organism>
<dbReference type="InterPro" id="IPR036047">
    <property type="entry name" value="F-box-like_dom_sf"/>
</dbReference>
<protein>
    <submittedName>
        <fullName evidence="3">F-box domain, leucine-rich repeat domain superfamily, F-box-like domain superfamily</fullName>
    </submittedName>
</protein>
<dbReference type="Proteomes" id="UP000215914">
    <property type="component" value="Unassembled WGS sequence"/>
</dbReference>
<keyword evidence="4" id="KW-1185">Reference proteome</keyword>
<dbReference type="PANTHER" id="PTHR32212">
    <property type="entry name" value="CYCLIN-LIKE F-BOX"/>
    <property type="match status" value="1"/>
</dbReference>
<evidence type="ECO:0000313" key="4">
    <source>
        <dbReference type="Proteomes" id="UP000215914"/>
    </source>
</evidence>
<reference evidence="3" key="1">
    <citation type="journal article" date="2017" name="Nature">
        <title>The sunflower genome provides insights into oil metabolism, flowering and Asterid evolution.</title>
        <authorList>
            <person name="Badouin H."/>
            <person name="Gouzy J."/>
            <person name="Grassa C.J."/>
            <person name="Murat F."/>
            <person name="Staton S.E."/>
            <person name="Cottret L."/>
            <person name="Lelandais-Briere C."/>
            <person name="Owens G.L."/>
            <person name="Carrere S."/>
            <person name="Mayjonade B."/>
            <person name="Legrand L."/>
            <person name="Gill N."/>
            <person name="Kane N.C."/>
            <person name="Bowers J.E."/>
            <person name="Hubner S."/>
            <person name="Bellec A."/>
            <person name="Berard A."/>
            <person name="Berges H."/>
            <person name="Blanchet N."/>
            <person name="Boniface M.C."/>
            <person name="Brunel D."/>
            <person name="Catrice O."/>
            <person name="Chaidir N."/>
            <person name="Claudel C."/>
            <person name="Donnadieu C."/>
            <person name="Faraut T."/>
            <person name="Fievet G."/>
            <person name="Helmstetter N."/>
            <person name="King M."/>
            <person name="Knapp S.J."/>
            <person name="Lai Z."/>
            <person name="Le Paslier M.C."/>
            <person name="Lippi Y."/>
            <person name="Lorenzon L."/>
            <person name="Mandel J.R."/>
            <person name="Marage G."/>
            <person name="Marchand G."/>
            <person name="Marquand E."/>
            <person name="Bret-Mestries E."/>
            <person name="Morien E."/>
            <person name="Nambeesan S."/>
            <person name="Nguyen T."/>
            <person name="Pegot-Espagnet P."/>
            <person name="Pouilly N."/>
            <person name="Raftis F."/>
            <person name="Sallet E."/>
            <person name="Schiex T."/>
            <person name="Thomas J."/>
            <person name="Vandecasteele C."/>
            <person name="Vares D."/>
            <person name="Vear F."/>
            <person name="Vautrin S."/>
            <person name="Crespi M."/>
            <person name="Mangin B."/>
            <person name="Burke J.M."/>
            <person name="Salse J."/>
            <person name="Munos S."/>
            <person name="Vincourt P."/>
            <person name="Rieseberg L.H."/>
            <person name="Langlade N.B."/>
        </authorList>
    </citation>
    <scope>NUCLEOTIDE SEQUENCE</scope>
    <source>
        <tissue evidence="3">Leaves</tissue>
    </source>
</reference>
<dbReference type="Gramene" id="mRNA:HanXRQr2_Chr06g0250981">
    <property type="protein sequence ID" value="CDS:HanXRQr2_Chr06g0250981.1"/>
    <property type="gene ID" value="HanXRQr2_Chr06g0250981"/>
</dbReference>
<evidence type="ECO:0000313" key="3">
    <source>
        <dbReference type="EMBL" id="KAF5801687.1"/>
    </source>
</evidence>
<sequence>MESRRDRMRMDAEGDRLSVLPDDLILQILSFVGLKDAIGTSVLSSRWRYLWTSIPHLSFSSQDSICCLNLLPMSSLVATIKFSCLLSIFIFVKPLARMLP</sequence>
<gene>
    <name evidence="3" type="ORF">HanXRQr2_Chr06g0250981</name>
</gene>
<keyword evidence="1" id="KW-1133">Transmembrane helix</keyword>
<accession>A0A9K3IRV1</accession>
<keyword evidence="1" id="KW-0812">Transmembrane</keyword>
<feature type="transmembrane region" description="Helical" evidence="1">
    <location>
        <begin position="70"/>
        <end position="92"/>
    </location>
</feature>
<dbReference type="PANTHER" id="PTHR32212:SF260">
    <property type="entry name" value="LEUCINE-RICH REPEAT DOMAIN SUPERFAMILY, F-BOX-LIKE DOMAIN SUPERFAMILY"/>
    <property type="match status" value="1"/>
</dbReference>
<dbReference type="InterPro" id="IPR053781">
    <property type="entry name" value="F-box_AtFBL13-like"/>
</dbReference>
<dbReference type="CDD" id="cd22160">
    <property type="entry name" value="F-box_AtFBL13-like"/>
    <property type="match status" value="1"/>
</dbReference>
<dbReference type="InterPro" id="IPR001810">
    <property type="entry name" value="F-box_dom"/>
</dbReference>
<comment type="caution">
    <text evidence="3">The sequence shown here is derived from an EMBL/GenBank/DDBJ whole genome shotgun (WGS) entry which is preliminary data.</text>
</comment>